<comment type="caution">
    <text evidence="2">The sequence shown here is derived from an EMBL/GenBank/DDBJ whole genome shotgun (WGS) entry which is preliminary data.</text>
</comment>
<dbReference type="EMBL" id="NMUH01003370">
    <property type="protein sequence ID" value="MQM05203.1"/>
    <property type="molecule type" value="Genomic_DNA"/>
</dbReference>
<evidence type="ECO:0000259" key="1">
    <source>
        <dbReference type="PROSITE" id="PS50141"/>
    </source>
</evidence>
<organism evidence="2 3">
    <name type="scientific">Colocasia esculenta</name>
    <name type="common">Wild taro</name>
    <name type="synonym">Arum esculentum</name>
    <dbReference type="NCBI Taxonomy" id="4460"/>
    <lineage>
        <taxon>Eukaryota</taxon>
        <taxon>Viridiplantae</taxon>
        <taxon>Streptophyta</taxon>
        <taxon>Embryophyta</taxon>
        <taxon>Tracheophyta</taxon>
        <taxon>Spermatophyta</taxon>
        <taxon>Magnoliopsida</taxon>
        <taxon>Liliopsida</taxon>
        <taxon>Araceae</taxon>
        <taxon>Aroideae</taxon>
        <taxon>Colocasieae</taxon>
        <taxon>Colocasia</taxon>
    </lineage>
</organism>
<dbReference type="GO" id="GO:0005730">
    <property type="term" value="C:nucleolus"/>
    <property type="evidence" value="ECO:0007669"/>
    <property type="project" value="TreeGrafter"/>
</dbReference>
<sequence>MVSISSVVPEASCSAWGERVAEAVLSLYYSLPKKGKPQGRETTVLAAFLLSSPTGGLQVVSLGTGTKCIGGSLLSPRGDIVNDCHAEIVARRALLRFFYSEIGRAKAACSVEHGFEGSHGELLENGATSGSVFCLDADALAGGREKFVLKPGWELHLYISQLPCGITSITSSKLPLTTVPESHCSLAEDASMDSSSEDYLKLGETVQRKPGRGDTTLSMSCSEKITRWNVVGVQGLSSLGGLLSHILQPVYLTSITVGRPYGASKKFPLQETLRRVLVDRILPLSNNLSSPFQVNETIFHEAPTPPEEFRQSNNDMPTLKCGYSICWNVSGLHEVILGTTGRKQGTSTKAALRPSTESSLCNSLIEMLGNISHDAFGRAYMILVEGFKYPVYAVPGESQNKVIFRIWAAMGESQANTSRSHYRVTTLFRHDLTQFFNFFIPYTFADSVDGLVRRLIPRSVLQA</sequence>
<dbReference type="GO" id="GO:0005737">
    <property type="term" value="C:cytoplasm"/>
    <property type="evidence" value="ECO:0007669"/>
    <property type="project" value="TreeGrafter"/>
</dbReference>
<dbReference type="Pfam" id="PF02137">
    <property type="entry name" value="A_deamin"/>
    <property type="match status" value="1"/>
</dbReference>
<evidence type="ECO:0000313" key="3">
    <source>
        <dbReference type="Proteomes" id="UP000652761"/>
    </source>
</evidence>
<dbReference type="GO" id="GO:0003725">
    <property type="term" value="F:double-stranded RNA binding"/>
    <property type="evidence" value="ECO:0007669"/>
    <property type="project" value="TreeGrafter"/>
</dbReference>
<proteinExistence type="predicted"/>
<dbReference type="AlphaFoldDB" id="A0A843W274"/>
<dbReference type="GO" id="GO:0003726">
    <property type="term" value="F:double-stranded RNA adenosine deaminase activity"/>
    <property type="evidence" value="ECO:0007669"/>
    <property type="project" value="TreeGrafter"/>
</dbReference>
<dbReference type="InterPro" id="IPR002466">
    <property type="entry name" value="A_deamin"/>
</dbReference>
<dbReference type="GO" id="GO:0006382">
    <property type="term" value="P:adenosine to inosine editing"/>
    <property type="evidence" value="ECO:0007669"/>
    <property type="project" value="TreeGrafter"/>
</dbReference>
<gene>
    <name evidence="2" type="ORF">Taro_038014</name>
</gene>
<dbReference type="PANTHER" id="PTHR10910:SF62">
    <property type="entry name" value="AT07585P-RELATED"/>
    <property type="match status" value="1"/>
</dbReference>
<reference evidence="2" key="1">
    <citation type="submission" date="2017-07" db="EMBL/GenBank/DDBJ databases">
        <title>Taro Niue Genome Assembly and Annotation.</title>
        <authorList>
            <person name="Atibalentja N."/>
            <person name="Keating K."/>
            <person name="Fields C.J."/>
        </authorList>
    </citation>
    <scope>NUCLEOTIDE SEQUENCE</scope>
    <source>
        <strain evidence="2">Niue_2</strain>
        <tissue evidence="2">Leaf</tissue>
    </source>
</reference>
<dbReference type="GO" id="GO:0006396">
    <property type="term" value="P:RNA processing"/>
    <property type="evidence" value="ECO:0007669"/>
    <property type="project" value="InterPro"/>
</dbReference>
<feature type="domain" description="A to I editase" evidence="1">
    <location>
        <begin position="61"/>
        <end position="365"/>
    </location>
</feature>
<dbReference type="PROSITE" id="PS50141">
    <property type="entry name" value="A_DEAMIN_EDITASE"/>
    <property type="match status" value="1"/>
</dbReference>
<evidence type="ECO:0000313" key="2">
    <source>
        <dbReference type="EMBL" id="MQM05203.1"/>
    </source>
</evidence>
<dbReference type="PANTHER" id="PTHR10910">
    <property type="entry name" value="EUKARYOTE SPECIFIC DSRNA BINDING PROTEIN"/>
    <property type="match status" value="1"/>
</dbReference>
<dbReference type="SMART" id="SM00552">
    <property type="entry name" value="ADEAMc"/>
    <property type="match status" value="1"/>
</dbReference>
<protein>
    <recommendedName>
        <fullName evidence="1">A to I editase domain-containing protein</fullName>
    </recommendedName>
</protein>
<accession>A0A843W274</accession>
<name>A0A843W274_COLES</name>
<dbReference type="OrthoDB" id="10268011at2759"/>
<dbReference type="GO" id="GO:0008251">
    <property type="term" value="F:tRNA-specific adenosine deaminase activity"/>
    <property type="evidence" value="ECO:0007669"/>
    <property type="project" value="TreeGrafter"/>
</dbReference>
<keyword evidence="3" id="KW-1185">Reference proteome</keyword>
<dbReference type="Proteomes" id="UP000652761">
    <property type="component" value="Unassembled WGS sequence"/>
</dbReference>